<dbReference type="EMBL" id="QPJY01000013">
    <property type="protein sequence ID" value="RCX24910.1"/>
    <property type="molecule type" value="Genomic_DNA"/>
</dbReference>
<protein>
    <recommendedName>
        <fullName evidence="5">Soluble pyridine nucleotide transhydrogenase</fullName>
        <ecNumber evidence="4">1.6.1.1</ecNumber>
    </recommendedName>
    <alternativeName>
        <fullName evidence="12">NAD(P)(+) transhydrogenase [B-specific]</fullName>
    </alternativeName>
</protein>
<keyword evidence="13" id="KW-0547">Nucleotide-binding</keyword>
<dbReference type="EC" id="1.6.1.1" evidence="4"/>
<feature type="domain" description="Pyridine nucleotide-disulphide oxidoreductase dimerisation" evidence="14">
    <location>
        <begin position="346"/>
        <end position="452"/>
    </location>
</feature>
<dbReference type="InterPro" id="IPR036188">
    <property type="entry name" value="FAD/NAD-bd_sf"/>
</dbReference>
<feature type="binding site" evidence="13">
    <location>
        <position position="310"/>
    </location>
    <ligand>
        <name>FAD</name>
        <dbReference type="ChEBI" id="CHEBI:57692"/>
    </ligand>
</feature>
<dbReference type="InterPro" id="IPR004099">
    <property type="entry name" value="Pyr_nucl-diS_OxRdtase_dimer"/>
</dbReference>
<evidence type="ECO:0000256" key="12">
    <source>
        <dbReference type="ARBA" id="ARBA00031183"/>
    </source>
</evidence>
<evidence type="ECO:0000256" key="4">
    <source>
        <dbReference type="ARBA" id="ARBA00012772"/>
    </source>
</evidence>
<name>A0A369BTD0_9GAMM</name>
<dbReference type="Proteomes" id="UP000252707">
    <property type="component" value="Unassembled WGS sequence"/>
</dbReference>
<dbReference type="InterPro" id="IPR050151">
    <property type="entry name" value="Class-I_Pyr_Nuc-Dis_Oxidored"/>
</dbReference>
<proteinExistence type="inferred from homology"/>
<reference evidence="16 17" key="1">
    <citation type="submission" date="2018-07" db="EMBL/GenBank/DDBJ databases">
        <title>Genomic Encyclopedia of Type Strains, Phase IV (KMG-IV): sequencing the most valuable type-strain genomes for metagenomic binning, comparative biology and taxonomic classification.</title>
        <authorList>
            <person name="Goeker M."/>
        </authorList>
    </citation>
    <scope>NUCLEOTIDE SEQUENCE [LARGE SCALE GENOMIC DNA]</scope>
    <source>
        <strain evidence="16 17">DSM 26407</strain>
    </source>
</reference>
<evidence type="ECO:0000256" key="8">
    <source>
        <dbReference type="ARBA" id="ARBA00022827"/>
    </source>
</evidence>
<comment type="similarity">
    <text evidence="3">Belongs to the class-I pyridine nucleotide-disulfide oxidoreductase family.</text>
</comment>
<comment type="function">
    <text evidence="1">Conversion of NADPH, generated by peripheral catabolic pathways, to NADH, which can enter the respiratory chain for energy generation.</text>
</comment>
<evidence type="ECO:0000256" key="1">
    <source>
        <dbReference type="ARBA" id="ARBA00002842"/>
    </source>
</evidence>
<dbReference type="Gene3D" id="3.30.390.30">
    <property type="match status" value="1"/>
</dbReference>
<evidence type="ECO:0000259" key="15">
    <source>
        <dbReference type="Pfam" id="PF07992"/>
    </source>
</evidence>
<keyword evidence="7" id="KW-0285">Flavoprotein</keyword>
<evidence type="ECO:0000259" key="14">
    <source>
        <dbReference type="Pfam" id="PF02852"/>
    </source>
</evidence>
<dbReference type="FunFam" id="3.30.390.30:FF:000001">
    <property type="entry name" value="Dihydrolipoyl dehydrogenase"/>
    <property type="match status" value="1"/>
</dbReference>
<evidence type="ECO:0000256" key="5">
    <source>
        <dbReference type="ARBA" id="ARBA00016603"/>
    </source>
</evidence>
<dbReference type="Pfam" id="PF02852">
    <property type="entry name" value="Pyr_redox_dim"/>
    <property type="match status" value="1"/>
</dbReference>
<accession>A0A369BTD0</accession>
<organism evidence="16 17">
    <name type="scientific">Thioalbus denitrificans</name>
    <dbReference type="NCBI Taxonomy" id="547122"/>
    <lineage>
        <taxon>Bacteria</taxon>
        <taxon>Pseudomonadati</taxon>
        <taxon>Pseudomonadota</taxon>
        <taxon>Gammaproteobacteria</taxon>
        <taxon>Chromatiales</taxon>
        <taxon>Ectothiorhodospiraceae</taxon>
        <taxon>Thioalbus</taxon>
    </lineage>
</organism>
<feature type="binding site" evidence="13">
    <location>
        <begin position="181"/>
        <end position="188"/>
    </location>
    <ligand>
        <name>NAD(+)</name>
        <dbReference type="ChEBI" id="CHEBI:57540"/>
    </ligand>
</feature>
<dbReference type="GO" id="GO:0050660">
    <property type="term" value="F:flavin adenine dinucleotide binding"/>
    <property type="evidence" value="ECO:0007669"/>
    <property type="project" value="TreeGrafter"/>
</dbReference>
<keyword evidence="17" id="KW-1185">Reference proteome</keyword>
<keyword evidence="6" id="KW-0963">Cytoplasm</keyword>
<dbReference type="NCBIfam" id="NF003585">
    <property type="entry name" value="PRK05249.1"/>
    <property type="match status" value="1"/>
</dbReference>
<evidence type="ECO:0000256" key="2">
    <source>
        <dbReference type="ARBA" id="ARBA00004496"/>
    </source>
</evidence>
<evidence type="ECO:0000256" key="6">
    <source>
        <dbReference type="ARBA" id="ARBA00022490"/>
    </source>
</evidence>
<dbReference type="Gene3D" id="3.50.50.60">
    <property type="entry name" value="FAD/NAD(P)-binding domain"/>
    <property type="match status" value="2"/>
</dbReference>
<evidence type="ECO:0000256" key="7">
    <source>
        <dbReference type="ARBA" id="ARBA00022630"/>
    </source>
</evidence>
<dbReference type="PANTHER" id="PTHR22912:SF93">
    <property type="entry name" value="SOLUBLE PYRIDINE NUCLEOTIDE TRANSHYDROGENASE"/>
    <property type="match status" value="1"/>
</dbReference>
<evidence type="ECO:0000256" key="10">
    <source>
        <dbReference type="ARBA" id="ARBA00023002"/>
    </source>
</evidence>
<comment type="subcellular location">
    <subcellularLocation>
        <location evidence="2">Cytoplasm</location>
    </subcellularLocation>
</comment>
<comment type="caution">
    <text evidence="16">The sequence shown here is derived from an EMBL/GenBank/DDBJ whole genome shotgun (WGS) entry which is preliminary data.</text>
</comment>
<dbReference type="AlphaFoldDB" id="A0A369BTD0"/>
<dbReference type="PANTHER" id="PTHR22912">
    <property type="entry name" value="DISULFIDE OXIDOREDUCTASE"/>
    <property type="match status" value="1"/>
</dbReference>
<keyword evidence="11 13" id="KW-0520">NAD</keyword>
<dbReference type="PIRSF" id="PIRSF000350">
    <property type="entry name" value="Mercury_reductase_MerA"/>
    <property type="match status" value="1"/>
</dbReference>
<dbReference type="GO" id="GO:0003957">
    <property type="term" value="F:NAD(P)+ transhydrogenase (Si-specific) activity"/>
    <property type="evidence" value="ECO:0007669"/>
    <property type="project" value="UniProtKB-EC"/>
</dbReference>
<dbReference type="SUPFAM" id="SSF55424">
    <property type="entry name" value="FAD/NAD-linked reductases, dimerisation (C-terminal) domain"/>
    <property type="match status" value="1"/>
</dbReference>
<evidence type="ECO:0000256" key="9">
    <source>
        <dbReference type="ARBA" id="ARBA00022857"/>
    </source>
</evidence>
<dbReference type="InterPro" id="IPR023753">
    <property type="entry name" value="FAD/NAD-binding_dom"/>
</dbReference>
<feature type="binding site" evidence="13">
    <location>
        <position position="51"/>
    </location>
    <ligand>
        <name>FAD</name>
        <dbReference type="ChEBI" id="CHEBI:57692"/>
    </ligand>
</feature>
<evidence type="ECO:0000256" key="3">
    <source>
        <dbReference type="ARBA" id="ARBA00007532"/>
    </source>
</evidence>
<dbReference type="GO" id="GO:0004148">
    <property type="term" value="F:dihydrolipoyl dehydrogenase (NADH) activity"/>
    <property type="evidence" value="ECO:0007669"/>
    <property type="project" value="TreeGrafter"/>
</dbReference>
<feature type="binding site" evidence="13">
    <location>
        <position position="269"/>
    </location>
    <ligand>
        <name>NAD(+)</name>
        <dbReference type="ChEBI" id="CHEBI:57540"/>
    </ligand>
</feature>
<dbReference type="InterPro" id="IPR016156">
    <property type="entry name" value="FAD/NAD-linked_Rdtase_dimer_sf"/>
</dbReference>
<dbReference type="GO" id="GO:0006103">
    <property type="term" value="P:2-oxoglutarate metabolic process"/>
    <property type="evidence" value="ECO:0007669"/>
    <property type="project" value="TreeGrafter"/>
</dbReference>
<keyword evidence="10" id="KW-0560">Oxidoreductase</keyword>
<comment type="cofactor">
    <cofactor evidence="13">
        <name>FAD</name>
        <dbReference type="ChEBI" id="CHEBI:57692"/>
    </cofactor>
    <text evidence="13">Binds 1 FAD per subunit.</text>
</comment>
<sequence>MRHYDLVVIGSGPAGLKAAIQTAKYGRRVAMVERSDRVGGVSVHTGTIPSKTLREAALYLSGTDQRGLYGRSYRLKPDLTIGDLMQRLEITVRHEIEVIENQLARNGIHVLRGSASFIDAHRLCVEGPDGEVEELQAEHVLIATGTRPQRPDGIPFDDEHVLDSDSVLKLRNLPRSLTVVGAGVIGVEYASLFSTLDIPVTLVDGREGLLGFMDREIVQEFMHQCRDRGMVLRLGEQVERLDKTGDGQVITHLRSGKQVRSDVVLFAAGRIGCTTSLKLENAGLEADERHRIHVNDNYQTAVPHIYAAGDVIGFPALASTSMQQGRQAACHIFQGVGCKGPADFPFGIYSVPEMSMVGMTEQELAKQGIAYETGIARLRETARGQIMGLQDGMLKLLFDLKDHRILGVHILGEGATELIHIGQTVLILGGTLEYFLETVFNYPTLAEAYQIAALDGYNRVNA</sequence>
<evidence type="ECO:0000313" key="17">
    <source>
        <dbReference type="Proteomes" id="UP000252707"/>
    </source>
</evidence>
<dbReference type="PRINTS" id="PR00368">
    <property type="entry name" value="FADPNR"/>
</dbReference>
<dbReference type="RefSeq" id="WP_114280975.1">
    <property type="nucleotide sequence ID" value="NZ_QPJY01000013.1"/>
</dbReference>
<evidence type="ECO:0000256" key="11">
    <source>
        <dbReference type="ARBA" id="ARBA00023027"/>
    </source>
</evidence>
<gene>
    <name evidence="16" type="ORF">DFQ59_1136</name>
</gene>
<dbReference type="GO" id="GO:0005829">
    <property type="term" value="C:cytosol"/>
    <property type="evidence" value="ECO:0007669"/>
    <property type="project" value="TreeGrafter"/>
</dbReference>
<feature type="domain" description="FAD/NAD(P)-binding" evidence="15">
    <location>
        <begin position="4"/>
        <end position="325"/>
    </location>
</feature>
<dbReference type="InterPro" id="IPR001100">
    <property type="entry name" value="Pyr_nuc-diS_OxRdtase"/>
</dbReference>
<dbReference type="SUPFAM" id="SSF51905">
    <property type="entry name" value="FAD/NAD(P)-binding domain"/>
    <property type="match status" value="1"/>
</dbReference>
<dbReference type="PRINTS" id="PR00411">
    <property type="entry name" value="PNDRDTASEI"/>
</dbReference>
<evidence type="ECO:0000256" key="13">
    <source>
        <dbReference type="PIRSR" id="PIRSR000350-3"/>
    </source>
</evidence>
<dbReference type="Pfam" id="PF07992">
    <property type="entry name" value="Pyr_redox_2"/>
    <property type="match status" value="1"/>
</dbReference>
<dbReference type="OrthoDB" id="9800167at2"/>
<evidence type="ECO:0000313" key="16">
    <source>
        <dbReference type="EMBL" id="RCX24910.1"/>
    </source>
</evidence>
<keyword evidence="9" id="KW-0521">NADP</keyword>
<keyword evidence="8 13" id="KW-0274">FAD</keyword>